<feature type="transmembrane region" description="Helical" evidence="2">
    <location>
        <begin position="365"/>
        <end position="388"/>
    </location>
</feature>
<organism evidence="3 4">
    <name type="scientific">Eimeria mitis</name>
    <dbReference type="NCBI Taxonomy" id="44415"/>
    <lineage>
        <taxon>Eukaryota</taxon>
        <taxon>Sar</taxon>
        <taxon>Alveolata</taxon>
        <taxon>Apicomplexa</taxon>
        <taxon>Conoidasida</taxon>
        <taxon>Coccidia</taxon>
        <taxon>Eucoccidiorida</taxon>
        <taxon>Eimeriorina</taxon>
        <taxon>Eimeriidae</taxon>
        <taxon>Eimeria</taxon>
    </lineage>
</organism>
<sequence length="420" mass="46244">MSLFGMDRCKQGFREKKKYTTPQGSTVDAKGLFQALLADAIGNAFVIDLEKCKTPEAMETGSKANVLCTHYIQEAKVRATLKPILFLVASGDIETAKRKARNFSQDLKQAKEDWEDVEKTQAIARVHAAMSVTLSFALSSWKGTLASWIASIKLLRPLLRKVLGEVTAQIFEGNEEATRFGIDVDSVEKHPAVTSGALLKYAQVQVMRVATEARFFCHTGYTGLGRALGGALKTVTRSLARAEVSDSRQEPDGIADFLPSYMFSEISSSSNFVKTAPRYPMKFLNTTVHDSLPSFVTTRIFKKPRRIAGSVMALIGSTTGKKLKKILKKVEVGGKRVFADSNFLKRRWWSVLGAIVRRLRVRDQLMLPLVVLLALHFFVISVSFAAVATVATQAIGAFCVLVVVLMMLDLLQLDASLNLA</sequence>
<dbReference type="RefSeq" id="XP_037879021.1">
    <property type="nucleotide sequence ID" value="XM_038023167.1"/>
</dbReference>
<dbReference type="VEuPathDB" id="ToxoDB:EMH_0094760"/>
<dbReference type="EMBL" id="HG736676">
    <property type="protein sequence ID" value="CDJ36733.1"/>
    <property type="molecule type" value="Genomic_DNA"/>
</dbReference>
<dbReference type="GeneID" id="60404650"/>
<keyword evidence="1" id="KW-0175">Coiled coil</keyword>
<protein>
    <submittedName>
        <fullName evidence="3">Uncharacterized protein</fullName>
    </submittedName>
</protein>
<keyword evidence="2" id="KW-0472">Membrane</keyword>
<dbReference type="AlphaFoldDB" id="U6KMQ5"/>
<name>U6KMQ5_9EIME</name>
<evidence type="ECO:0000256" key="1">
    <source>
        <dbReference type="SAM" id="Coils"/>
    </source>
</evidence>
<reference evidence="3" key="1">
    <citation type="submission" date="2013-10" db="EMBL/GenBank/DDBJ databases">
        <title>Genomic analysis of the causative agents of coccidiosis in chickens.</title>
        <authorList>
            <person name="Reid A.J."/>
            <person name="Blake D."/>
            <person name="Billington K."/>
            <person name="Browne H."/>
            <person name="Dunn M."/>
            <person name="Hung S."/>
            <person name="Kawahara F."/>
            <person name="Miranda-Saavedra D."/>
            <person name="Mourier T."/>
            <person name="Nagra H."/>
            <person name="Otto T.D."/>
            <person name="Rawlings N."/>
            <person name="Sanchez A."/>
            <person name="Sanders M."/>
            <person name="Subramaniam C."/>
            <person name="Tay Y."/>
            <person name="Dear P."/>
            <person name="Doerig C."/>
            <person name="Gruber A."/>
            <person name="Parkinson J."/>
            <person name="Shirley M."/>
            <person name="Wan K.L."/>
            <person name="Berriman M."/>
            <person name="Tomley F."/>
            <person name="Pain A."/>
        </authorList>
    </citation>
    <scope>NUCLEOTIDE SEQUENCE [LARGE SCALE GENOMIC DNA]</scope>
    <source>
        <strain evidence="3">Houghton</strain>
    </source>
</reference>
<feature type="coiled-coil region" evidence="1">
    <location>
        <begin position="93"/>
        <end position="120"/>
    </location>
</feature>
<feature type="transmembrane region" description="Helical" evidence="2">
    <location>
        <begin position="394"/>
        <end position="411"/>
    </location>
</feature>
<evidence type="ECO:0000313" key="3">
    <source>
        <dbReference type="EMBL" id="CDJ36733.1"/>
    </source>
</evidence>
<dbReference type="Proteomes" id="UP000030744">
    <property type="component" value="Unassembled WGS sequence"/>
</dbReference>
<keyword evidence="2" id="KW-1133">Transmembrane helix</keyword>
<keyword evidence="4" id="KW-1185">Reference proteome</keyword>
<accession>U6KMQ5</accession>
<proteinExistence type="predicted"/>
<evidence type="ECO:0000256" key="2">
    <source>
        <dbReference type="SAM" id="Phobius"/>
    </source>
</evidence>
<reference evidence="3" key="2">
    <citation type="submission" date="2013-10" db="EMBL/GenBank/DDBJ databases">
        <authorList>
            <person name="Aslett M."/>
        </authorList>
    </citation>
    <scope>NUCLEOTIDE SEQUENCE [LARGE SCALE GENOMIC DNA]</scope>
    <source>
        <strain evidence="3">Houghton</strain>
    </source>
</reference>
<evidence type="ECO:0000313" key="4">
    <source>
        <dbReference type="Proteomes" id="UP000030744"/>
    </source>
</evidence>
<keyword evidence="2" id="KW-0812">Transmembrane</keyword>
<gene>
    <name evidence="3" type="ORF">EMH_0094760</name>
</gene>
<dbReference type="OrthoDB" id="347393at2759"/>